<evidence type="ECO:0000313" key="5">
    <source>
        <dbReference type="EMBL" id="MET3751267.1"/>
    </source>
</evidence>
<dbReference type="SUPFAM" id="SSF46785">
    <property type="entry name" value="Winged helix' DNA-binding domain"/>
    <property type="match status" value="1"/>
</dbReference>
<dbReference type="PRINTS" id="PR00035">
    <property type="entry name" value="HTHGNTR"/>
</dbReference>
<dbReference type="Pfam" id="PF00392">
    <property type="entry name" value="GntR"/>
    <property type="match status" value="1"/>
</dbReference>
<dbReference type="InterPro" id="IPR028082">
    <property type="entry name" value="Peripla_BP_I"/>
</dbReference>
<dbReference type="SMART" id="SM00345">
    <property type="entry name" value="HTH_GNTR"/>
    <property type="match status" value="1"/>
</dbReference>
<dbReference type="PROSITE" id="PS50949">
    <property type="entry name" value="HTH_GNTR"/>
    <property type="match status" value="1"/>
</dbReference>
<keyword evidence="6" id="KW-1185">Reference proteome</keyword>
<dbReference type="InterPro" id="IPR036390">
    <property type="entry name" value="WH_DNA-bd_sf"/>
</dbReference>
<dbReference type="Pfam" id="PF13377">
    <property type="entry name" value="Peripla_BP_3"/>
    <property type="match status" value="1"/>
</dbReference>
<keyword evidence="3" id="KW-0804">Transcription</keyword>
<reference evidence="5 6" key="1">
    <citation type="submission" date="2024-06" db="EMBL/GenBank/DDBJ databases">
        <title>Genomic Encyclopedia of Type Strains, Phase IV (KMG-IV): sequencing the most valuable type-strain genomes for metagenomic binning, comparative biology and taxonomic classification.</title>
        <authorList>
            <person name="Goeker M."/>
        </authorList>
    </citation>
    <scope>NUCLEOTIDE SEQUENCE [LARGE SCALE GENOMIC DNA]</scope>
    <source>
        <strain evidence="5 6">DSM 29492</strain>
    </source>
</reference>
<protein>
    <submittedName>
        <fullName evidence="5">GntR family transcriptional regulator of arabinose operon</fullName>
    </submittedName>
</protein>
<dbReference type="PANTHER" id="PTHR30146">
    <property type="entry name" value="LACI-RELATED TRANSCRIPTIONAL REPRESSOR"/>
    <property type="match status" value="1"/>
</dbReference>
<dbReference type="PANTHER" id="PTHR30146:SF150">
    <property type="entry name" value="ARABINOSE METABOLISM TRANSCRIPTIONAL REPRESSOR"/>
    <property type="match status" value="1"/>
</dbReference>
<dbReference type="Proteomes" id="UP001549106">
    <property type="component" value="Unassembled WGS sequence"/>
</dbReference>
<dbReference type="InterPro" id="IPR036388">
    <property type="entry name" value="WH-like_DNA-bd_sf"/>
</dbReference>
<dbReference type="CDD" id="cd01541">
    <property type="entry name" value="PBP1_AraR"/>
    <property type="match status" value="1"/>
</dbReference>
<evidence type="ECO:0000259" key="4">
    <source>
        <dbReference type="PROSITE" id="PS50949"/>
    </source>
</evidence>
<keyword evidence="2" id="KW-0238">DNA-binding</keyword>
<gene>
    <name evidence="5" type="ORF">ABID24_002525</name>
</gene>
<dbReference type="EMBL" id="JBEPMJ010000019">
    <property type="protein sequence ID" value="MET3751267.1"/>
    <property type="molecule type" value="Genomic_DNA"/>
</dbReference>
<dbReference type="Gene3D" id="3.40.50.2300">
    <property type="match status" value="2"/>
</dbReference>
<proteinExistence type="predicted"/>
<feature type="domain" description="HTH gntR-type" evidence="4">
    <location>
        <begin position="3"/>
        <end position="71"/>
    </location>
</feature>
<comment type="caution">
    <text evidence="5">The sequence shown here is derived from an EMBL/GenBank/DDBJ whole genome shotgun (WGS) entry which is preliminary data.</text>
</comment>
<sequence>MGIAKYRQVTEWIQNRIATGELNRGDQIESENDISRTFGISRQTVRHALGLLEQQGILTRIQGSGTFVRDEQAEQEEKKMLSHTVDILTTYVDGYIFPRILQAMVERLEKEGYSARIMFTGNRIETERRLLERMLDEGSRDPLIAEPVMSGLPNPNLKFYRRLLARGIPILFFNSFYENLDIPHISMNDVQTGRAATEYLIEKGHTRIGGIFKTDDGQGRRRYLGYLKALGHAGIEVEESRVTWIDTLEMKDFSRIMEKLKYRLSGCTACVCYNDEVAHELTRCLLKTGKKIPEDISIIGIDNSELAKLNPVPLTSIGHPMEELGSRAAEAILRLIKEPGCDVTYEFPVSLKERRSVCRCAEQ</sequence>
<dbReference type="CDD" id="cd07377">
    <property type="entry name" value="WHTH_GntR"/>
    <property type="match status" value="1"/>
</dbReference>
<organism evidence="5 6">
    <name type="scientific">Blautia caecimuris</name>
    <dbReference type="NCBI Taxonomy" id="1796615"/>
    <lineage>
        <taxon>Bacteria</taxon>
        <taxon>Bacillati</taxon>
        <taxon>Bacillota</taxon>
        <taxon>Clostridia</taxon>
        <taxon>Lachnospirales</taxon>
        <taxon>Lachnospiraceae</taxon>
        <taxon>Blautia</taxon>
    </lineage>
</organism>
<evidence type="ECO:0000256" key="3">
    <source>
        <dbReference type="ARBA" id="ARBA00023163"/>
    </source>
</evidence>
<dbReference type="Gene3D" id="1.10.10.10">
    <property type="entry name" value="Winged helix-like DNA-binding domain superfamily/Winged helix DNA-binding domain"/>
    <property type="match status" value="1"/>
</dbReference>
<dbReference type="InterPro" id="IPR000524">
    <property type="entry name" value="Tscrpt_reg_HTH_GntR"/>
</dbReference>
<dbReference type="InterPro" id="IPR046335">
    <property type="entry name" value="LacI/GalR-like_sensor"/>
</dbReference>
<dbReference type="RefSeq" id="WP_257465017.1">
    <property type="nucleotide sequence ID" value="NZ_JANJZT010000020.1"/>
</dbReference>
<keyword evidence="1" id="KW-0805">Transcription regulation</keyword>
<accession>A0ABV2M469</accession>
<name>A0ABV2M469_9FIRM</name>
<dbReference type="SUPFAM" id="SSF53822">
    <property type="entry name" value="Periplasmic binding protein-like I"/>
    <property type="match status" value="1"/>
</dbReference>
<evidence type="ECO:0000256" key="2">
    <source>
        <dbReference type="ARBA" id="ARBA00023125"/>
    </source>
</evidence>
<evidence type="ECO:0000256" key="1">
    <source>
        <dbReference type="ARBA" id="ARBA00023015"/>
    </source>
</evidence>
<evidence type="ECO:0000313" key="6">
    <source>
        <dbReference type="Proteomes" id="UP001549106"/>
    </source>
</evidence>
<dbReference type="InterPro" id="IPR033532">
    <property type="entry name" value="AraR_ligand_bind_dom"/>
</dbReference>